<dbReference type="Gene3D" id="3.40.309.10">
    <property type="entry name" value="Aldehyde Dehydrogenase, Chain A, domain 2"/>
    <property type="match status" value="1"/>
</dbReference>
<evidence type="ECO:0000256" key="1">
    <source>
        <dbReference type="ARBA" id="ARBA00009986"/>
    </source>
</evidence>
<evidence type="ECO:0000256" key="3">
    <source>
        <dbReference type="PIRNR" id="PIRNR036492"/>
    </source>
</evidence>
<dbReference type="PIRSF" id="PIRSF036492">
    <property type="entry name" value="ALDH"/>
    <property type="match status" value="1"/>
</dbReference>
<dbReference type="EMBL" id="JACMSC010000004">
    <property type="protein sequence ID" value="KAG6523654.1"/>
    <property type="molecule type" value="Genomic_DNA"/>
</dbReference>
<feature type="active site" evidence="4">
    <location>
        <position position="279"/>
    </location>
</feature>
<dbReference type="SUPFAM" id="SSF53720">
    <property type="entry name" value="ALDH-like"/>
    <property type="match status" value="2"/>
</dbReference>
<proteinExistence type="inferred from homology"/>
<sequence>MGSEYEGRSAAEVVAGMKERFASGKTRIFQWRVAQLKAIVRMIDEKEDEIAAAIYEDLAKSRTEACLQEIALAKDACLFTLKKLKHWVKPQKVSTSILTFPSTAQIVPEPFGVILIISAWNYPFYGQRHPCGDNVNVGKVAMESLAFGSSTQPCYATNDILVAVVIQTCFVAYIMDFGTYQYYFSSPVLSIEPVIGAIAAGNTVVLKPSEVAPSTSSFFAKVLPKYVDNSCIRVLEGSASETSELLEQKWDKIMYTGNPRVARIVMAAAAKHLTPVILELGGKCPLIVDSNIDLKVAAKRIVVGKWGSNSGQACIAPDYIITTKSFAAKLVDALKIALQKFYGKDPLQSTDLSRIVNIRHFARLRNLLEDEKVSGKIVYGGLQDEKDLKIAPTILLDVPCDALMMEEEIFGPLLPIVTVDDLGQSFDIINSKEKPLAAYLFTRDQRLEENFVKTVSAGGMLINDTILQFTNRHLPFGGVGESGMGFYHGKFSFDAFSHKKAVLRRCFIVEIPMRYPPYTPQKQKVVRGLMSGNVLPLLHALIRWPNRRNG</sequence>
<evidence type="ECO:0000259" key="5">
    <source>
        <dbReference type="Pfam" id="PF00171"/>
    </source>
</evidence>
<feature type="active site" evidence="4">
    <location>
        <position position="314"/>
    </location>
</feature>
<gene>
    <name evidence="6" type="ORF">ZIOFF_013519</name>
</gene>
<dbReference type="Proteomes" id="UP000734854">
    <property type="component" value="Unassembled WGS sequence"/>
</dbReference>
<protein>
    <recommendedName>
        <fullName evidence="3">Aldehyde dehydrogenase</fullName>
    </recommendedName>
</protein>
<dbReference type="InterPro" id="IPR016163">
    <property type="entry name" value="Ald_DH_C"/>
</dbReference>
<dbReference type="AlphaFoldDB" id="A0A8J5HS09"/>
<dbReference type="PANTHER" id="PTHR43570">
    <property type="entry name" value="ALDEHYDE DEHYDROGENASE"/>
    <property type="match status" value="1"/>
</dbReference>
<evidence type="ECO:0000256" key="4">
    <source>
        <dbReference type="PIRSR" id="PIRSR036492-1"/>
    </source>
</evidence>
<keyword evidence="7" id="KW-1185">Reference proteome</keyword>
<evidence type="ECO:0000313" key="6">
    <source>
        <dbReference type="EMBL" id="KAG6523654.1"/>
    </source>
</evidence>
<reference evidence="6 7" key="1">
    <citation type="submission" date="2020-08" db="EMBL/GenBank/DDBJ databases">
        <title>Plant Genome Project.</title>
        <authorList>
            <person name="Zhang R.-G."/>
        </authorList>
    </citation>
    <scope>NUCLEOTIDE SEQUENCE [LARGE SCALE GENOMIC DNA]</scope>
    <source>
        <tissue evidence="6">Rhizome</tissue>
    </source>
</reference>
<organism evidence="6 7">
    <name type="scientific">Zingiber officinale</name>
    <name type="common">Ginger</name>
    <name type="synonym">Amomum zingiber</name>
    <dbReference type="NCBI Taxonomy" id="94328"/>
    <lineage>
        <taxon>Eukaryota</taxon>
        <taxon>Viridiplantae</taxon>
        <taxon>Streptophyta</taxon>
        <taxon>Embryophyta</taxon>
        <taxon>Tracheophyta</taxon>
        <taxon>Spermatophyta</taxon>
        <taxon>Magnoliopsida</taxon>
        <taxon>Liliopsida</taxon>
        <taxon>Zingiberales</taxon>
        <taxon>Zingiberaceae</taxon>
        <taxon>Zingiber</taxon>
    </lineage>
</organism>
<feature type="domain" description="Aldehyde dehydrogenase" evidence="5">
    <location>
        <begin position="10"/>
        <end position="124"/>
    </location>
</feature>
<evidence type="ECO:0000313" key="7">
    <source>
        <dbReference type="Proteomes" id="UP000734854"/>
    </source>
</evidence>
<evidence type="ECO:0000256" key="2">
    <source>
        <dbReference type="ARBA" id="ARBA00023002"/>
    </source>
</evidence>
<dbReference type="InterPro" id="IPR012394">
    <property type="entry name" value="Aldehyde_DH_NAD(P)"/>
</dbReference>
<dbReference type="InterPro" id="IPR016162">
    <property type="entry name" value="Ald_DH_N"/>
</dbReference>
<comment type="caution">
    <text evidence="6">The sequence shown here is derived from an EMBL/GenBank/DDBJ whole genome shotgun (WGS) entry which is preliminary data.</text>
</comment>
<dbReference type="FunFam" id="3.40.309.10:FF:000003">
    <property type="entry name" value="Aldehyde dehydrogenase"/>
    <property type="match status" value="1"/>
</dbReference>
<comment type="similarity">
    <text evidence="1 3">Belongs to the aldehyde dehydrogenase family.</text>
</comment>
<dbReference type="Pfam" id="PF00171">
    <property type="entry name" value="Aldedh"/>
    <property type="match status" value="2"/>
</dbReference>
<dbReference type="GO" id="GO:0004029">
    <property type="term" value="F:aldehyde dehydrogenase (NAD+) activity"/>
    <property type="evidence" value="ECO:0007669"/>
    <property type="project" value="TreeGrafter"/>
</dbReference>
<keyword evidence="2 3" id="KW-0560">Oxidoreductase</keyword>
<dbReference type="Gene3D" id="3.40.605.10">
    <property type="entry name" value="Aldehyde Dehydrogenase, Chain A, domain 1"/>
    <property type="match status" value="2"/>
</dbReference>
<dbReference type="InterPro" id="IPR016161">
    <property type="entry name" value="Ald_DH/histidinol_DH"/>
</dbReference>
<dbReference type="InterPro" id="IPR015590">
    <property type="entry name" value="Aldehyde_DH_dom"/>
</dbReference>
<dbReference type="PANTHER" id="PTHR43570:SF16">
    <property type="entry name" value="ALDEHYDE DEHYDROGENASE TYPE III, ISOFORM Q"/>
    <property type="match status" value="1"/>
</dbReference>
<dbReference type="GO" id="GO:0005737">
    <property type="term" value="C:cytoplasm"/>
    <property type="evidence" value="ECO:0007669"/>
    <property type="project" value="TreeGrafter"/>
</dbReference>
<feature type="domain" description="Aldehyde dehydrogenase" evidence="5">
    <location>
        <begin position="189"/>
        <end position="502"/>
    </location>
</feature>
<dbReference type="GO" id="GO:0006081">
    <property type="term" value="P:aldehyde metabolic process"/>
    <property type="evidence" value="ECO:0007669"/>
    <property type="project" value="InterPro"/>
</dbReference>
<accession>A0A8J5HS09</accession>
<name>A0A8J5HS09_ZINOF</name>